<dbReference type="PANTHER" id="PTHR33841">
    <property type="entry name" value="DNA METHYLTRANSFERASE YEEA-RELATED"/>
    <property type="match status" value="1"/>
</dbReference>
<dbReference type="GO" id="GO:0006304">
    <property type="term" value="P:DNA modification"/>
    <property type="evidence" value="ECO:0007669"/>
    <property type="project" value="InterPro"/>
</dbReference>
<dbReference type="PANTHER" id="PTHR33841:SF1">
    <property type="entry name" value="DNA METHYLTRANSFERASE A"/>
    <property type="match status" value="1"/>
</dbReference>
<keyword evidence="6" id="KW-0175">Coiled coil</keyword>
<evidence type="ECO:0000313" key="9">
    <source>
        <dbReference type="Proteomes" id="UP000005262"/>
    </source>
</evidence>
<dbReference type="Proteomes" id="UP000005262">
    <property type="component" value="Chromosome"/>
</dbReference>
<keyword evidence="9" id="KW-1185">Reference proteome</keyword>
<evidence type="ECO:0000256" key="5">
    <source>
        <dbReference type="ARBA" id="ARBA00047942"/>
    </source>
</evidence>
<gene>
    <name evidence="8" type="ordered locus">Desmer_0378</name>
</gene>
<dbReference type="eggNOG" id="COG1002">
    <property type="taxonomic scope" value="Bacteria"/>
</dbReference>
<dbReference type="STRING" id="768704.Desmer_0378"/>
<feature type="domain" description="Type II methyltransferase M.TaqI-like" evidence="7">
    <location>
        <begin position="356"/>
        <end position="576"/>
    </location>
</feature>
<dbReference type="InterPro" id="IPR011639">
    <property type="entry name" value="MethylTrfase_TaqI-like_dom"/>
</dbReference>
<dbReference type="KEGG" id="dmi:Desmer_0378"/>
<dbReference type="AlphaFoldDB" id="J7IQI6"/>
<feature type="coiled-coil region" evidence="6">
    <location>
        <begin position="1114"/>
        <end position="1141"/>
    </location>
</feature>
<evidence type="ECO:0000256" key="3">
    <source>
        <dbReference type="ARBA" id="ARBA00022679"/>
    </source>
</evidence>
<dbReference type="PRINTS" id="PR00507">
    <property type="entry name" value="N12N6MTFRASE"/>
</dbReference>
<proteinExistence type="predicted"/>
<dbReference type="HOGENOM" id="CLU_007510_1_0_9"/>
<keyword evidence="3" id="KW-0808">Transferase</keyword>
<reference evidence="8 9" key="1">
    <citation type="journal article" date="2012" name="J. Bacteriol.">
        <title>Complete genome sequences of Desulfosporosinus orientis DSM765T, Desulfosporosinus youngiae DSM17734T, Desulfosporosinus meridiei DSM13257T, and Desulfosporosinus acidiphilus DSM22704T.</title>
        <authorList>
            <person name="Pester M."/>
            <person name="Brambilla E."/>
            <person name="Alazard D."/>
            <person name="Rattei T."/>
            <person name="Weinmaier T."/>
            <person name="Han J."/>
            <person name="Lucas S."/>
            <person name="Lapidus A."/>
            <person name="Cheng J.F."/>
            <person name="Goodwin L."/>
            <person name="Pitluck S."/>
            <person name="Peters L."/>
            <person name="Ovchinnikova G."/>
            <person name="Teshima H."/>
            <person name="Detter J.C."/>
            <person name="Han C.S."/>
            <person name="Tapia R."/>
            <person name="Land M.L."/>
            <person name="Hauser L."/>
            <person name="Kyrpides N.C."/>
            <person name="Ivanova N.N."/>
            <person name="Pagani I."/>
            <person name="Huntmann M."/>
            <person name="Wei C.L."/>
            <person name="Davenport K.W."/>
            <person name="Daligault H."/>
            <person name="Chain P.S."/>
            <person name="Chen A."/>
            <person name="Mavromatis K."/>
            <person name="Markowitz V."/>
            <person name="Szeto E."/>
            <person name="Mikhailova N."/>
            <person name="Pati A."/>
            <person name="Wagner M."/>
            <person name="Woyke T."/>
            <person name="Ollivier B."/>
            <person name="Klenk H.P."/>
            <person name="Spring S."/>
            <person name="Loy A."/>
        </authorList>
    </citation>
    <scope>NUCLEOTIDE SEQUENCE [LARGE SCALE GENOMIC DNA]</scope>
    <source>
        <strain evidence="9">ATCC BAA-275 / DSM 13257 / NCIMB 13706 / S10</strain>
    </source>
</reference>
<dbReference type="GO" id="GO:0009007">
    <property type="term" value="F:site-specific DNA-methyltransferase (adenine-specific) activity"/>
    <property type="evidence" value="ECO:0007669"/>
    <property type="project" value="UniProtKB-EC"/>
</dbReference>
<dbReference type="EMBL" id="CP003629">
    <property type="protein sequence ID" value="AFQ42434.1"/>
    <property type="molecule type" value="Genomic_DNA"/>
</dbReference>
<keyword evidence="8" id="KW-0255">Endonuclease</keyword>
<evidence type="ECO:0000256" key="6">
    <source>
        <dbReference type="SAM" id="Coils"/>
    </source>
</evidence>
<dbReference type="GO" id="GO:0004519">
    <property type="term" value="F:endonuclease activity"/>
    <property type="evidence" value="ECO:0007669"/>
    <property type="project" value="UniProtKB-KW"/>
</dbReference>
<dbReference type="EC" id="2.1.1.72" evidence="1"/>
<name>J7IQI6_DESMD</name>
<dbReference type="NCBIfam" id="NF033452">
    <property type="entry name" value="BREX_1_MTaseX"/>
    <property type="match status" value="1"/>
</dbReference>
<dbReference type="REBASE" id="52327">
    <property type="entry name" value="Dme13257ORF378P"/>
</dbReference>
<evidence type="ECO:0000313" key="8">
    <source>
        <dbReference type="EMBL" id="AFQ42434.1"/>
    </source>
</evidence>
<keyword evidence="8" id="KW-0378">Hydrolase</keyword>
<evidence type="ECO:0000256" key="1">
    <source>
        <dbReference type="ARBA" id="ARBA00011900"/>
    </source>
</evidence>
<evidence type="ECO:0000256" key="2">
    <source>
        <dbReference type="ARBA" id="ARBA00022603"/>
    </source>
</evidence>
<evidence type="ECO:0000259" key="7">
    <source>
        <dbReference type="Pfam" id="PF07669"/>
    </source>
</evidence>
<keyword evidence="4" id="KW-0949">S-adenosyl-L-methionine</keyword>
<organism evidence="8 9">
    <name type="scientific">Desulfosporosinus meridiei (strain ATCC BAA-275 / DSM 13257 / KCTC 12902 / NCIMB 13706 / S10)</name>
    <dbReference type="NCBI Taxonomy" id="768704"/>
    <lineage>
        <taxon>Bacteria</taxon>
        <taxon>Bacillati</taxon>
        <taxon>Bacillota</taxon>
        <taxon>Clostridia</taxon>
        <taxon>Eubacteriales</taxon>
        <taxon>Desulfitobacteriaceae</taxon>
        <taxon>Desulfosporosinus</taxon>
    </lineage>
</organism>
<dbReference type="Pfam" id="PF07669">
    <property type="entry name" value="Eco57I"/>
    <property type="match status" value="1"/>
</dbReference>
<keyword evidence="2" id="KW-0489">Methyltransferase</keyword>
<dbReference type="InterPro" id="IPR050953">
    <property type="entry name" value="N4_N6_ade-DNA_methylase"/>
</dbReference>
<sequence>MNKTAIKNFAIWARNKLIAEITYKAGLLGITEKEVKSPLPQSSKDVQFFDIGTREPYSITGVEIEQRAKLVAAIQQKEEQSDYKTAFKSVVEEVAYTWFNRLIAVRFMEVNDYLPSRIRVLSSESSTKAEPDLVTTPFDADLEYTPYEKDRIMQLKHDNKLDELFRMLFIKQCNALNVILPELFEKTNDYTELLLNVSYTDKDGMVYHLVHDIDEADFKEAVEIIGWMYQFYISEKHEEVVNVIGGKSIKKEDIPAATQLFTTDWVVRYMVDNSLGRYWIERNPDSNLKEKLEFFISPQKSDITYIDEKVDPTNITFFDPCMGSGHILVYAFEVFMAIYEECGYSQRDAAKNIITNNLFGLDIDKRAYQLAYFAVMMKARSYNRRILLMDININVCAIYESNGVTKFTYDDLTFNEFQNNIGEYLINTFRHAKELGSLQTVDYHDYISFADYLDQCITNDQLNLFTSIWMSETLPLMRKLAKQAEILKEKYTVVCTNPPYMNKLESHLKEFVTTRYKAYSGDLFSVFMYRNLSFCKEDGYAAYMTPNVWMFLKTYENLRKFIVEEKSISSLIQMAKGAFFKEAVVDICTFVLANKPSSIEGIYIRLEDFKGDMDVQKEKVLEAINTDNCSFLYSTKTDNFSRISGIPIAYWVKNYAVFSAKKFSHSYFSGGRNKTHNNDVYVRTWWEVKRTPGWRPYSNGGVFRKWYGNNTDVVNWTPGARDFYRQHGGLLNEKFWDKEGITWNDITSGLPSFRIKPADSIFSSVSPTIFNLSFKCDNAVLGFLNSKVSIYLLNITNPTLHTLVGNVLDLPDLIENVPVSCFELVATNIKLAKMDWDFFETSCDFKRHPFLTFQTDTVAKFSTYYLNENDNISSICSNTANGWVENAFKIWRFFSEAQFKKLKSNEEELNRIFIELYGLKKELCPQVEEKDVIIRKADLGRDVRSFISYAVGCMFGRYSLDLDGLAFDGGEWDDCKYNTFIPNKDNILPISDEEYFEDDIVGLFCAFVKISFGADNLEENLDFIANSLGNKGNTSREVIRNYFLKDFFKDHCKGYQKRPIYWLFDSGKTDGFKALIYLHRYSEDTIGNLRIDYLHRMQRVYDSEVARMQETIDNSDNAREVAAATKRKEKLKKQLKETKEYDEKIAHLALARISIDLDDGVKVNYEKVQTGTDGEKLEVLAKI</sequence>
<protein>
    <recommendedName>
        <fullName evidence="1">site-specific DNA-methyltransferase (adenine-specific)</fullName>
        <ecNumber evidence="1">2.1.1.72</ecNumber>
    </recommendedName>
</protein>
<dbReference type="SUPFAM" id="SSF53335">
    <property type="entry name" value="S-adenosyl-L-methionine-dependent methyltransferases"/>
    <property type="match status" value="1"/>
</dbReference>
<accession>J7IQI6</accession>
<dbReference type="RefSeq" id="WP_014901356.1">
    <property type="nucleotide sequence ID" value="NC_018515.1"/>
</dbReference>
<dbReference type="OrthoDB" id="32195at2"/>
<keyword evidence="8" id="KW-0540">Nuclease</keyword>
<dbReference type="eggNOG" id="COG0286">
    <property type="taxonomic scope" value="Bacteria"/>
</dbReference>
<dbReference type="Gene3D" id="3.40.50.150">
    <property type="entry name" value="Vaccinia Virus protein VP39"/>
    <property type="match status" value="1"/>
</dbReference>
<evidence type="ECO:0000256" key="4">
    <source>
        <dbReference type="ARBA" id="ARBA00022691"/>
    </source>
</evidence>
<dbReference type="InterPro" id="IPR029063">
    <property type="entry name" value="SAM-dependent_MTases_sf"/>
</dbReference>
<comment type="catalytic activity">
    <reaction evidence="5">
        <text>a 2'-deoxyadenosine in DNA + S-adenosyl-L-methionine = an N(6)-methyl-2'-deoxyadenosine in DNA + S-adenosyl-L-homocysteine + H(+)</text>
        <dbReference type="Rhea" id="RHEA:15197"/>
        <dbReference type="Rhea" id="RHEA-COMP:12418"/>
        <dbReference type="Rhea" id="RHEA-COMP:12419"/>
        <dbReference type="ChEBI" id="CHEBI:15378"/>
        <dbReference type="ChEBI" id="CHEBI:57856"/>
        <dbReference type="ChEBI" id="CHEBI:59789"/>
        <dbReference type="ChEBI" id="CHEBI:90615"/>
        <dbReference type="ChEBI" id="CHEBI:90616"/>
        <dbReference type="EC" id="2.1.1.72"/>
    </reaction>
</comment>
<dbReference type="InterPro" id="IPR047939">
    <property type="entry name" value="BREX_1_PglX"/>
</dbReference>
<dbReference type="GO" id="GO:0032259">
    <property type="term" value="P:methylation"/>
    <property type="evidence" value="ECO:0007669"/>
    <property type="project" value="UniProtKB-KW"/>
</dbReference>
<reference evidence="9" key="2">
    <citation type="submission" date="2012-08" db="EMBL/GenBank/DDBJ databases">
        <title>Finished genome of Desulfosporosinus meridiei DSM 13257.</title>
        <authorList>
            <person name="Huntemann M."/>
            <person name="Wei C.-L."/>
            <person name="Han J."/>
            <person name="Detter J.C."/>
            <person name="Han C."/>
            <person name="Davenport K."/>
            <person name="Daligault H."/>
            <person name="Erkkila T."/>
            <person name="Gu W."/>
            <person name="Munk A.C.C."/>
            <person name="Teshima H."/>
            <person name="Xu Y."/>
            <person name="Chain P."/>
            <person name="Tapia R."/>
            <person name="Chen A."/>
            <person name="Krypides N."/>
            <person name="Mavromatis K."/>
            <person name="Markowitz V."/>
            <person name="Szeto E."/>
            <person name="Ivanova N."/>
            <person name="Mikhailova N."/>
            <person name="Ovchinnikova G."/>
            <person name="Pagani I."/>
            <person name="Pati A."/>
            <person name="Goodwin L."/>
            <person name="Peters L."/>
            <person name="Pitluck S."/>
            <person name="Woyke T."/>
            <person name="Pester M."/>
            <person name="Spring S."/>
            <person name="Ollivier B."/>
            <person name="Rattei T."/>
            <person name="Klenk H.-P."/>
            <person name="Wagner M."/>
            <person name="Loy A."/>
        </authorList>
    </citation>
    <scope>NUCLEOTIDE SEQUENCE [LARGE SCALE GENOMIC DNA]</scope>
    <source>
        <strain evidence="9">ATCC BAA-275 / DSM 13257 / NCIMB 13706 / S10</strain>
    </source>
</reference>